<dbReference type="InterPro" id="IPR010810">
    <property type="entry name" value="Flagellin_hook_IN_motif"/>
</dbReference>
<evidence type="ECO:0000259" key="6">
    <source>
        <dbReference type="Pfam" id="PF02465"/>
    </source>
</evidence>
<comment type="similarity">
    <text evidence="1 5">Belongs to the FliD family.</text>
</comment>
<dbReference type="GO" id="GO:0005576">
    <property type="term" value="C:extracellular region"/>
    <property type="evidence" value="ECO:0007669"/>
    <property type="project" value="UniProtKB-SubCell"/>
</dbReference>
<protein>
    <recommendedName>
        <fullName evidence="5">Flagellar hook-associated protein 2</fullName>
        <shortName evidence="5">HAP2</shortName>
    </recommendedName>
    <alternativeName>
        <fullName evidence="5">Flagellar cap protein</fullName>
    </alternativeName>
</protein>
<keyword evidence="8" id="KW-0282">Flagellum</keyword>
<evidence type="ECO:0000256" key="3">
    <source>
        <dbReference type="ARBA" id="ARBA00023054"/>
    </source>
</evidence>
<comment type="function">
    <text evidence="5">Required for morphogenesis and for the elongation of the flagellar filament by facilitating polymerization of the flagellin monomers at the tip of growing filament. Forms a capping structure, which prevents flagellin subunits (transported through the central channel of the flagellum) from leaking out without polymerization at the distal end.</text>
</comment>
<dbReference type="RefSeq" id="WP_046071786.1">
    <property type="nucleotide sequence ID" value="NZ_CP011117.2"/>
</dbReference>
<dbReference type="PANTHER" id="PTHR30288">
    <property type="entry name" value="FLAGELLAR CAP/ASSEMBLY PROTEIN FLID"/>
    <property type="match status" value="1"/>
</dbReference>
<dbReference type="PANTHER" id="PTHR30288:SF0">
    <property type="entry name" value="FLAGELLAR HOOK-ASSOCIATED PROTEIN 2"/>
    <property type="match status" value="1"/>
</dbReference>
<comment type="subunit">
    <text evidence="2 5">Homopentamer.</text>
</comment>
<dbReference type="KEGG" id="pfb:VO64_5089"/>
<dbReference type="GO" id="GO:0009424">
    <property type="term" value="C:bacterial-type flagellum hook"/>
    <property type="evidence" value="ECO:0007669"/>
    <property type="project" value="UniProtKB-UniRule"/>
</dbReference>
<dbReference type="Pfam" id="PF02465">
    <property type="entry name" value="FliD_N"/>
    <property type="match status" value="1"/>
</dbReference>
<gene>
    <name evidence="8" type="ORF">VO64_5089</name>
</gene>
<evidence type="ECO:0000256" key="1">
    <source>
        <dbReference type="ARBA" id="ARBA00009764"/>
    </source>
</evidence>
<feature type="domain" description="Flagellar hook-associated protein 2 C-terminal" evidence="7">
    <location>
        <begin position="212"/>
        <end position="438"/>
    </location>
</feature>
<dbReference type="AlphaFoldDB" id="A0AAU8TTF5"/>
<evidence type="ECO:0000256" key="5">
    <source>
        <dbReference type="RuleBase" id="RU362066"/>
    </source>
</evidence>
<dbReference type="EMBL" id="CP011117">
    <property type="protein sequence ID" value="AKA85635.1"/>
    <property type="molecule type" value="Genomic_DNA"/>
</dbReference>
<evidence type="ECO:0000313" key="9">
    <source>
        <dbReference type="Proteomes" id="UP000033099"/>
    </source>
</evidence>
<proteinExistence type="inferred from homology"/>
<keyword evidence="8" id="KW-0966">Cell projection</keyword>
<dbReference type="Proteomes" id="UP000033099">
    <property type="component" value="Chromosome"/>
</dbReference>
<evidence type="ECO:0000313" key="8">
    <source>
        <dbReference type="EMBL" id="AKA85635.1"/>
    </source>
</evidence>
<dbReference type="GO" id="GO:0007155">
    <property type="term" value="P:cell adhesion"/>
    <property type="evidence" value="ECO:0007669"/>
    <property type="project" value="InterPro"/>
</dbReference>
<dbReference type="InterPro" id="IPR003481">
    <property type="entry name" value="FliD_N"/>
</dbReference>
<keyword evidence="4 5" id="KW-0975">Bacterial flagellum</keyword>
<keyword evidence="5" id="KW-0964">Secreted</keyword>
<reference evidence="8 9" key="1">
    <citation type="journal article" date="2015" name="Genome Announc.">
        <title>Complete Genome Sequence of Biocontrol Strain Pseudomonas fluorescens LBUM223.</title>
        <authorList>
            <person name="Roquigny R."/>
            <person name="Arseneault T."/>
            <person name="Gadkar V.J."/>
            <person name="Novinscak A."/>
            <person name="Joly D.L."/>
            <person name="Filion M."/>
        </authorList>
    </citation>
    <scope>NUCLEOTIDE SEQUENCE [LARGE SCALE GENOMIC DNA]</scope>
    <source>
        <strain evidence="8 9">LBUM223</strain>
    </source>
</reference>
<keyword evidence="3" id="KW-0175">Coiled coil</keyword>
<comment type="subcellular location">
    <subcellularLocation>
        <location evidence="5">Secreted</location>
    </subcellularLocation>
    <subcellularLocation>
        <location evidence="5">Bacterial flagellum</location>
    </subcellularLocation>
</comment>
<dbReference type="InterPro" id="IPR010809">
    <property type="entry name" value="FliD_C"/>
</dbReference>
<dbReference type="GO" id="GO:0009421">
    <property type="term" value="C:bacterial-type flagellum filament cap"/>
    <property type="evidence" value="ECO:0007669"/>
    <property type="project" value="InterPro"/>
</dbReference>
<accession>A0AAU8TTF5</accession>
<keyword evidence="8" id="KW-0969">Cilium</keyword>
<evidence type="ECO:0000259" key="7">
    <source>
        <dbReference type="Pfam" id="PF07195"/>
    </source>
</evidence>
<dbReference type="InterPro" id="IPR040026">
    <property type="entry name" value="FliD"/>
</dbReference>
<organism evidence="8 9">
    <name type="scientific">Pseudomonas synxantha</name>
    <dbReference type="NCBI Taxonomy" id="47883"/>
    <lineage>
        <taxon>Bacteria</taxon>
        <taxon>Pseudomonadati</taxon>
        <taxon>Pseudomonadota</taxon>
        <taxon>Gammaproteobacteria</taxon>
        <taxon>Pseudomonadales</taxon>
        <taxon>Pseudomonadaceae</taxon>
        <taxon>Pseudomonas</taxon>
    </lineage>
</organism>
<evidence type="ECO:0000256" key="4">
    <source>
        <dbReference type="ARBA" id="ARBA00023143"/>
    </source>
</evidence>
<dbReference type="Pfam" id="PF07196">
    <property type="entry name" value="Flagellin_IN"/>
    <property type="match status" value="1"/>
</dbReference>
<sequence>MASSTISGPGSGYDTQSIVKALVGAERAPKQTQITSQQKDTTVKLSAVGTVKTALEAYRAAITKLDNISSFNGLAATSSEEKNVKVTLGDGASSGKYTLVVNNLATTSKVTTKVFEGGTSAKANSSDDNQTLTINQSGKSYDVTIPGGATLQQVRDSINTQLSAQGINANVLSDSKGSRLVIGSSNSGDGTAITLSGNSELAAGYDPGQVPKNAKYSIDGVAMESTTNKISSAISGVSLELLTEDPTKPLTTTITVGSNTETLKTSVQSFVTAYNALMTSVNAQTKVTATGDSSTTTAAALTGDSSMRQLVNSLRGELVNGSGSGAISSLAQMGITTDQKTGLLSLDDKTWDKAVVTGAGDIAKMFTGDKGLISRMNNVTSGYVGATGTLAARATDLNNKLTELTTEQSTLDRRMEALQTSLTAKYTAMDTMIAQINNTSSSIMTTLNALNNPKSN</sequence>
<dbReference type="GO" id="GO:0071973">
    <property type="term" value="P:bacterial-type flagellum-dependent cell motility"/>
    <property type="evidence" value="ECO:0007669"/>
    <property type="project" value="TreeGrafter"/>
</dbReference>
<feature type="domain" description="Flagellar hook-associated protein 2 N-terminal" evidence="6">
    <location>
        <begin position="11"/>
        <end position="107"/>
    </location>
</feature>
<name>A0AAU8TTF5_9PSED</name>
<evidence type="ECO:0000256" key="2">
    <source>
        <dbReference type="ARBA" id="ARBA00011255"/>
    </source>
</evidence>
<dbReference type="Pfam" id="PF07195">
    <property type="entry name" value="FliD_C"/>
    <property type="match status" value="1"/>
</dbReference>